<organism evidence="4">
    <name type="scientific">Schistocephalus solidus</name>
    <name type="common">Tapeworm</name>
    <dbReference type="NCBI Taxonomy" id="70667"/>
    <lineage>
        <taxon>Eukaryota</taxon>
        <taxon>Metazoa</taxon>
        <taxon>Spiralia</taxon>
        <taxon>Lophotrochozoa</taxon>
        <taxon>Platyhelminthes</taxon>
        <taxon>Cestoda</taxon>
        <taxon>Eucestoda</taxon>
        <taxon>Diphyllobothriidea</taxon>
        <taxon>Diphyllobothriidae</taxon>
        <taxon>Schistocephalus</taxon>
    </lineage>
</organism>
<evidence type="ECO:0000256" key="1">
    <source>
        <dbReference type="SAM" id="MobiDB-lite"/>
    </source>
</evidence>
<protein>
    <submittedName>
        <fullName evidence="2 4">Uncharacterized protein</fullName>
    </submittedName>
</protein>
<reference evidence="2 3" key="2">
    <citation type="submission" date="2018-11" db="EMBL/GenBank/DDBJ databases">
        <authorList>
            <consortium name="Pathogen Informatics"/>
        </authorList>
    </citation>
    <scope>NUCLEOTIDE SEQUENCE [LARGE SCALE GENOMIC DNA]</scope>
    <source>
        <strain evidence="2 3">NST_G2</strain>
    </source>
</reference>
<gene>
    <name evidence="2" type="ORF">SSLN_LOCUS19089</name>
</gene>
<accession>A0A183TRJ1</accession>
<dbReference type="EMBL" id="UYSU01046224">
    <property type="protein sequence ID" value="VDM05475.1"/>
    <property type="molecule type" value="Genomic_DNA"/>
</dbReference>
<keyword evidence="3" id="KW-1185">Reference proteome</keyword>
<evidence type="ECO:0000313" key="3">
    <source>
        <dbReference type="Proteomes" id="UP000275846"/>
    </source>
</evidence>
<sequence>MTSNRPFDSSTLNTRVLEQLVAGVHDPQIRKALFRDRPSTFEKALALAREEESSRPPGNNHCGRCSVSQPPSLNLPTTPPHKRLGSPARVTPLPGETTGVGPRPDHQTSPKPAAPMRPLKQSQDPVTVSIISFLIHFYPVSAPLIAP</sequence>
<dbReference type="AlphaFoldDB" id="A0A183TRJ1"/>
<name>A0A183TRJ1_SCHSO</name>
<reference evidence="4" key="1">
    <citation type="submission" date="2016-06" db="UniProtKB">
        <authorList>
            <consortium name="WormBaseParasite"/>
        </authorList>
    </citation>
    <scope>IDENTIFICATION</scope>
</reference>
<proteinExistence type="predicted"/>
<dbReference type="Proteomes" id="UP000275846">
    <property type="component" value="Unassembled WGS sequence"/>
</dbReference>
<feature type="compositionally biased region" description="Polar residues" evidence="1">
    <location>
        <begin position="66"/>
        <end position="76"/>
    </location>
</feature>
<evidence type="ECO:0000313" key="2">
    <source>
        <dbReference type="EMBL" id="VDM05475.1"/>
    </source>
</evidence>
<evidence type="ECO:0000313" key="4">
    <source>
        <dbReference type="WBParaSite" id="SSLN_0001981301-mRNA-1"/>
    </source>
</evidence>
<feature type="region of interest" description="Disordered" evidence="1">
    <location>
        <begin position="48"/>
        <end position="122"/>
    </location>
</feature>
<dbReference type="WBParaSite" id="SSLN_0001981301-mRNA-1">
    <property type="protein sequence ID" value="SSLN_0001981301-mRNA-1"/>
    <property type="gene ID" value="SSLN_0001981301"/>
</dbReference>